<dbReference type="HAMAP" id="MF_01914">
    <property type="entry name" value="LPS_assembly_LptA"/>
    <property type="match status" value="1"/>
</dbReference>
<comment type="function">
    <text evidence="4">Involved in the assembly of lipopolysaccharide (LPS). Required for the translocation of LPS from the inner membrane to the outer membrane. May form a bridge between the inner membrane and the outer membrane, via interactions with LptC and LptD, thereby facilitating LPS transfer across the periplasm.</text>
</comment>
<feature type="signal peptide" evidence="4">
    <location>
        <begin position="1"/>
        <end position="22"/>
    </location>
</feature>
<reference evidence="7 8" key="1">
    <citation type="submission" date="2021-03" db="EMBL/GenBank/DDBJ databases">
        <title>novel species isolated from a fishpond in China.</title>
        <authorList>
            <person name="Lu H."/>
            <person name="Cai Z."/>
        </authorList>
    </citation>
    <scope>NUCLEOTIDE SEQUENCE [LARGE SCALE GENOMIC DNA]</scope>
    <source>
        <strain evidence="7 8">Y57</strain>
    </source>
</reference>
<protein>
    <recommendedName>
        <fullName evidence="4">Lipopolysaccharide export system protein LptA</fullName>
    </recommendedName>
</protein>
<evidence type="ECO:0000256" key="1">
    <source>
        <dbReference type="ARBA" id="ARBA00022448"/>
    </source>
</evidence>
<dbReference type="PANTHER" id="PTHR36504:SF1">
    <property type="entry name" value="LIPOPOLYSACCHARIDE EXPORT SYSTEM PROTEIN LPTA"/>
    <property type="match status" value="1"/>
</dbReference>
<dbReference type="NCBIfam" id="TIGR03002">
    <property type="entry name" value="outer_YhbN_LptA"/>
    <property type="match status" value="1"/>
</dbReference>
<comment type="similarity">
    <text evidence="4">Belongs to the LptA family.</text>
</comment>
<feature type="region of interest" description="Disordered" evidence="5">
    <location>
        <begin position="142"/>
        <end position="172"/>
    </location>
</feature>
<dbReference type="PANTHER" id="PTHR36504">
    <property type="entry name" value="LIPOPOLYSACCHARIDE EXPORT SYSTEM PROTEIN LPTA"/>
    <property type="match status" value="1"/>
</dbReference>
<evidence type="ECO:0000256" key="4">
    <source>
        <dbReference type="HAMAP-Rule" id="MF_01914"/>
    </source>
</evidence>
<keyword evidence="1 4" id="KW-0813">Transport</keyword>
<proteinExistence type="inferred from homology"/>
<dbReference type="InterPro" id="IPR005653">
    <property type="entry name" value="OstA-like_N"/>
</dbReference>
<comment type="subcellular location">
    <subcellularLocation>
        <location evidence="4">Periplasm</location>
    </subcellularLocation>
</comment>
<keyword evidence="8" id="KW-1185">Reference proteome</keyword>
<dbReference type="Proteomes" id="UP000663992">
    <property type="component" value="Unassembled WGS sequence"/>
</dbReference>
<sequence precursor="true">MAKTTKLNLLLTALLLSAAANAINQDFNEPIRVASKFQSGDGINKISIFREDVKITQGSLSIEAGEVEVNAEQGKGREIFIARGNPAEYQQTMADGSRIRALANHIEYHVEKRTLTLSGNAELHQNSSSVSGDKIEFNMEKEQLVAQGSDDGDGRVETIFQPEPKKKPVQEK</sequence>
<keyword evidence="2 4" id="KW-0732">Signal</keyword>
<dbReference type="InterPro" id="IPR052037">
    <property type="entry name" value="LPS_export_LptA"/>
</dbReference>
<feature type="compositionally biased region" description="Basic and acidic residues" evidence="5">
    <location>
        <begin position="163"/>
        <end position="172"/>
    </location>
</feature>
<accession>A0ABS3CXM0</accession>
<organism evidence="7 8">
    <name type="scientific">Bowmanella yangjiangensis</name>
    <dbReference type="NCBI Taxonomy" id="2811230"/>
    <lineage>
        <taxon>Bacteria</taxon>
        <taxon>Pseudomonadati</taxon>
        <taxon>Pseudomonadota</taxon>
        <taxon>Gammaproteobacteria</taxon>
        <taxon>Alteromonadales</taxon>
        <taxon>Alteromonadaceae</taxon>
        <taxon>Bowmanella</taxon>
    </lineage>
</organism>
<feature type="domain" description="Organic solvent tolerance-like N-terminal" evidence="6">
    <location>
        <begin position="34"/>
        <end position="142"/>
    </location>
</feature>
<dbReference type="EMBL" id="JAFKCS010000014">
    <property type="protein sequence ID" value="MBN7821065.1"/>
    <property type="molecule type" value="Genomic_DNA"/>
</dbReference>
<dbReference type="RefSeq" id="WP_206594986.1">
    <property type="nucleotide sequence ID" value="NZ_JAFKCS010000014.1"/>
</dbReference>
<evidence type="ECO:0000259" key="6">
    <source>
        <dbReference type="Pfam" id="PF03968"/>
    </source>
</evidence>
<gene>
    <name evidence="4 7" type="primary">lptA</name>
    <name evidence="7" type="ORF">J0A65_14435</name>
</gene>
<evidence type="ECO:0000256" key="5">
    <source>
        <dbReference type="SAM" id="MobiDB-lite"/>
    </source>
</evidence>
<dbReference type="Pfam" id="PF03968">
    <property type="entry name" value="LptD_N"/>
    <property type="match status" value="1"/>
</dbReference>
<dbReference type="Gene3D" id="2.60.450.10">
    <property type="entry name" value="Lipopolysaccharide (LPS) transport protein A like domain"/>
    <property type="match status" value="1"/>
</dbReference>
<feature type="chain" id="PRO_5044940351" description="Lipopolysaccharide export system protein LptA" evidence="4">
    <location>
        <begin position="23"/>
        <end position="172"/>
    </location>
</feature>
<evidence type="ECO:0000256" key="3">
    <source>
        <dbReference type="ARBA" id="ARBA00022764"/>
    </source>
</evidence>
<evidence type="ECO:0000313" key="7">
    <source>
        <dbReference type="EMBL" id="MBN7821065.1"/>
    </source>
</evidence>
<evidence type="ECO:0000313" key="8">
    <source>
        <dbReference type="Proteomes" id="UP000663992"/>
    </source>
</evidence>
<keyword evidence="3 4" id="KW-0574">Periplasm</keyword>
<comment type="subunit">
    <text evidence="4">Component of the lipopolysaccharide transport and assembly complex.</text>
</comment>
<name>A0ABS3CXM0_9ALTE</name>
<evidence type="ECO:0000256" key="2">
    <source>
        <dbReference type="ARBA" id="ARBA00022729"/>
    </source>
</evidence>
<dbReference type="InterPro" id="IPR014340">
    <property type="entry name" value="LptA"/>
</dbReference>
<comment type="caution">
    <text evidence="7">The sequence shown here is derived from an EMBL/GenBank/DDBJ whole genome shotgun (WGS) entry which is preliminary data.</text>
</comment>